<reference evidence="4" key="1">
    <citation type="submission" date="2018-06" db="EMBL/GenBank/DDBJ databases">
        <title>Description of a new Polynucleobacter species.</title>
        <authorList>
            <person name="Hahn M.W."/>
        </authorList>
    </citation>
    <scope>NUCLEOTIDE SEQUENCE [LARGE SCALE GENOMIC DNA]</scope>
    <source>
        <strain evidence="4">MG-25-Pas1-D2</strain>
    </source>
</reference>
<feature type="chain" id="PRO_5016265730" description="Chalcone isomerase domain-containing protein" evidence="1">
    <location>
        <begin position="24"/>
        <end position="185"/>
    </location>
</feature>
<feature type="signal peptide" evidence="1">
    <location>
        <begin position="1"/>
        <end position="23"/>
    </location>
</feature>
<evidence type="ECO:0000259" key="2">
    <source>
        <dbReference type="Pfam" id="PF16036"/>
    </source>
</evidence>
<dbReference type="AlphaFoldDB" id="A0A2Z4JR67"/>
<dbReference type="Pfam" id="PF16036">
    <property type="entry name" value="Chalcone_3"/>
    <property type="match status" value="1"/>
</dbReference>
<evidence type="ECO:0000313" key="4">
    <source>
        <dbReference type="Proteomes" id="UP000248592"/>
    </source>
</evidence>
<feature type="domain" description="Chalcone isomerase" evidence="2">
    <location>
        <begin position="69"/>
        <end position="171"/>
    </location>
</feature>
<protein>
    <recommendedName>
        <fullName evidence="2">Chalcone isomerase domain-containing protein</fullName>
    </recommendedName>
</protein>
<proteinExistence type="predicted"/>
<dbReference type="RefSeq" id="WP_112294374.1">
    <property type="nucleotide sequence ID" value="NZ_CBCSBS010000001.1"/>
</dbReference>
<accession>A0A2Z4JR67</accession>
<organism evidence="3 4">
    <name type="scientific">Polynucleobacter paneuropaeus</name>
    <dbReference type="NCBI Taxonomy" id="2527775"/>
    <lineage>
        <taxon>Bacteria</taxon>
        <taxon>Pseudomonadati</taxon>
        <taxon>Pseudomonadota</taxon>
        <taxon>Betaproteobacteria</taxon>
        <taxon>Burkholderiales</taxon>
        <taxon>Burkholderiaceae</taxon>
        <taxon>Polynucleobacter</taxon>
    </lineage>
</organism>
<dbReference type="InterPro" id="IPR016087">
    <property type="entry name" value="Chalcone_isomerase"/>
</dbReference>
<gene>
    <name evidence="3" type="ORF">Pas1_02070</name>
</gene>
<keyword evidence="1" id="KW-0732">Signal</keyword>
<evidence type="ECO:0000313" key="3">
    <source>
        <dbReference type="EMBL" id="AWW49267.1"/>
    </source>
</evidence>
<evidence type="ECO:0000256" key="1">
    <source>
        <dbReference type="SAM" id="SignalP"/>
    </source>
</evidence>
<name>A0A2Z4JR67_9BURK</name>
<dbReference type="EMBL" id="CP030085">
    <property type="protein sequence ID" value="AWW49267.1"/>
    <property type="molecule type" value="Genomic_DNA"/>
</dbReference>
<sequence>MKLTLKILVASVLLITAYSQCDAAETNYMDPILNQAKVQSSGRLTFWGLPIYDATLYRSTAPNASEFALEIRYQRSISGDALASRTADEMIKTGVSEKQADLWGKELAKIFPNVEPGTMLTAVYIPKQGTTFLLNQKPLAQVPGEDFSKAFFGVWFSDKTSSPKLRKALLGQNCLTPLFNEPCTP</sequence>
<dbReference type="Proteomes" id="UP000248592">
    <property type="component" value="Chromosome"/>
</dbReference>